<protein>
    <submittedName>
        <fullName evidence="2">13653_t:CDS:1</fullName>
    </submittedName>
</protein>
<dbReference type="InterPro" id="IPR045851">
    <property type="entry name" value="AMP-bd_C_sf"/>
</dbReference>
<dbReference type="EMBL" id="CAJVPV010040629">
    <property type="protein sequence ID" value="CAG8760621.1"/>
    <property type="molecule type" value="Genomic_DNA"/>
</dbReference>
<accession>A0A9N9NTY4</accession>
<feature type="non-terminal residue" evidence="2">
    <location>
        <position position="130"/>
    </location>
</feature>
<feature type="non-terminal residue" evidence="2">
    <location>
        <position position="1"/>
    </location>
</feature>
<gene>
    <name evidence="2" type="ORF">AMORRO_LOCUS15888</name>
</gene>
<organism evidence="2 3">
    <name type="scientific">Acaulospora morrowiae</name>
    <dbReference type="NCBI Taxonomy" id="94023"/>
    <lineage>
        <taxon>Eukaryota</taxon>
        <taxon>Fungi</taxon>
        <taxon>Fungi incertae sedis</taxon>
        <taxon>Mucoromycota</taxon>
        <taxon>Glomeromycotina</taxon>
        <taxon>Glomeromycetes</taxon>
        <taxon>Diversisporales</taxon>
        <taxon>Acaulosporaceae</taxon>
        <taxon>Acaulospora</taxon>
    </lineage>
</organism>
<dbReference type="Gene3D" id="3.30.300.30">
    <property type="match status" value="1"/>
</dbReference>
<feature type="domain" description="AMP-dependent synthetase/ligase" evidence="1">
    <location>
        <begin position="1"/>
        <end position="59"/>
    </location>
</feature>
<reference evidence="2" key="1">
    <citation type="submission" date="2021-06" db="EMBL/GenBank/DDBJ databases">
        <authorList>
            <person name="Kallberg Y."/>
            <person name="Tangrot J."/>
            <person name="Rosling A."/>
        </authorList>
    </citation>
    <scope>NUCLEOTIDE SEQUENCE</scope>
    <source>
        <strain evidence="2">CL551</strain>
    </source>
</reference>
<dbReference type="Pfam" id="PF00501">
    <property type="entry name" value="AMP-binding"/>
    <property type="match status" value="1"/>
</dbReference>
<evidence type="ECO:0000313" key="2">
    <source>
        <dbReference type="EMBL" id="CAG8760621.1"/>
    </source>
</evidence>
<sequence>LTETKFISWADEKKSAIDSVGMLLPNIEAKIIAEDGREMGYDDPGELCVRGPSVMKGYLNDECTTNKAFDKDGFLYMGDVAVMNKQGNLDITDRLKELIKYTGFQIAPAELEEIIISRPAVLDAAVLALT</sequence>
<dbReference type="GO" id="GO:0016405">
    <property type="term" value="F:CoA-ligase activity"/>
    <property type="evidence" value="ECO:0007669"/>
    <property type="project" value="TreeGrafter"/>
</dbReference>
<name>A0A9N9NTY4_9GLOM</name>
<dbReference type="SUPFAM" id="SSF56801">
    <property type="entry name" value="Acetyl-CoA synthetase-like"/>
    <property type="match status" value="1"/>
</dbReference>
<keyword evidence="3" id="KW-1185">Reference proteome</keyword>
<dbReference type="PANTHER" id="PTHR24096:SF422">
    <property type="entry name" value="BCDNA.GH02901"/>
    <property type="match status" value="1"/>
</dbReference>
<evidence type="ECO:0000259" key="1">
    <source>
        <dbReference type="Pfam" id="PF00501"/>
    </source>
</evidence>
<dbReference type="OrthoDB" id="1898221at2759"/>
<dbReference type="Gene3D" id="3.40.50.12780">
    <property type="entry name" value="N-terminal domain of ligase-like"/>
    <property type="match status" value="1"/>
</dbReference>
<dbReference type="AlphaFoldDB" id="A0A9N9NTY4"/>
<evidence type="ECO:0000313" key="3">
    <source>
        <dbReference type="Proteomes" id="UP000789342"/>
    </source>
</evidence>
<dbReference type="InterPro" id="IPR000873">
    <property type="entry name" value="AMP-dep_synth/lig_dom"/>
</dbReference>
<dbReference type="InterPro" id="IPR042099">
    <property type="entry name" value="ANL_N_sf"/>
</dbReference>
<comment type="caution">
    <text evidence="2">The sequence shown here is derived from an EMBL/GenBank/DDBJ whole genome shotgun (WGS) entry which is preliminary data.</text>
</comment>
<dbReference type="Proteomes" id="UP000789342">
    <property type="component" value="Unassembled WGS sequence"/>
</dbReference>
<proteinExistence type="predicted"/>
<dbReference type="PANTHER" id="PTHR24096">
    <property type="entry name" value="LONG-CHAIN-FATTY-ACID--COA LIGASE"/>
    <property type="match status" value="1"/>
</dbReference>